<evidence type="ECO:0000313" key="1">
    <source>
        <dbReference type="EMBL" id="QVW27723.1"/>
    </source>
</evidence>
<keyword evidence="2" id="KW-1185">Reference proteome</keyword>
<evidence type="ECO:0000313" key="2">
    <source>
        <dbReference type="Proteomes" id="UP000678489"/>
    </source>
</evidence>
<organism evidence="1 2">
    <name type="scientific">Hafnia phage Pocis76</name>
    <dbReference type="NCBI Taxonomy" id="2831174"/>
    <lineage>
        <taxon>Viruses</taxon>
        <taxon>Duplodnaviria</taxon>
        <taxon>Heunggongvirae</taxon>
        <taxon>Uroviricota</taxon>
        <taxon>Caudoviricetes</taxon>
        <taxon>Drexlerviridae</taxon>
        <taxon>Tempevirinae</taxon>
        <taxon>Pocisvirus</taxon>
        <taxon>Pocisvirus pocis76</taxon>
    </lineage>
</organism>
<dbReference type="Proteomes" id="UP000678489">
    <property type="component" value="Segment"/>
</dbReference>
<accession>A0A8E7FN26</accession>
<dbReference type="EMBL" id="MW689258">
    <property type="protein sequence ID" value="QVW27723.1"/>
    <property type="molecule type" value="Genomic_DNA"/>
</dbReference>
<proteinExistence type="predicted"/>
<name>A0A8E7FN26_9CAUD</name>
<reference evidence="1" key="1">
    <citation type="submission" date="2021-03" db="EMBL/GenBank/DDBJ databases">
        <title>Complete genome sequence of Hafnia phage Pocis76.</title>
        <authorList>
            <person name="Dislers A."/>
            <person name="Zrelovs N."/>
            <person name="Kazaks A."/>
        </authorList>
    </citation>
    <scope>NUCLEOTIDE SEQUENCE</scope>
</reference>
<sequence>MNRWHVQLVIRKMGMQCQSCKQEFETIVTACSAEMAVRLAKEYSGANQETHKFSIKRVREVQ</sequence>
<protein>
    <submittedName>
        <fullName evidence="1">Uncharacterized protein</fullName>
    </submittedName>
</protein>